<reference evidence="2 3" key="1">
    <citation type="submission" date="2020-08" db="EMBL/GenBank/DDBJ databases">
        <title>Genome sequence of Sphingomonas daechungensis KACC 18115T.</title>
        <authorList>
            <person name="Hyun D.-W."/>
            <person name="Bae J.-W."/>
        </authorList>
    </citation>
    <scope>NUCLEOTIDE SEQUENCE [LARGE SCALE GENOMIC DNA]</scope>
    <source>
        <strain evidence="2 3">KACC 18115</strain>
    </source>
</reference>
<keyword evidence="1" id="KW-0472">Membrane</keyword>
<feature type="transmembrane region" description="Helical" evidence="1">
    <location>
        <begin position="12"/>
        <end position="31"/>
    </location>
</feature>
<feature type="transmembrane region" description="Helical" evidence="1">
    <location>
        <begin position="37"/>
        <end position="60"/>
    </location>
</feature>
<sequence length="88" mass="9725">MKTIYTDKLGLYPWALLFLSATMFWSAYGVFVEGRYAPFGLGSTAGSLFLAAGGVFWLGLAARRFRNVRVAKREGRDPSIISVKESGR</sequence>
<dbReference type="Proteomes" id="UP000516134">
    <property type="component" value="Chromosome"/>
</dbReference>
<protein>
    <submittedName>
        <fullName evidence="2">Uncharacterized protein</fullName>
    </submittedName>
</protein>
<dbReference type="RefSeq" id="WP_187715442.1">
    <property type="nucleotide sequence ID" value="NZ_CP060780.1"/>
</dbReference>
<evidence type="ECO:0000313" key="3">
    <source>
        <dbReference type="Proteomes" id="UP000516134"/>
    </source>
</evidence>
<gene>
    <name evidence="2" type="ORF">H9L15_05390</name>
</gene>
<name>A0ABX6T2L0_9SPHN</name>
<keyword evidence="1" id="KW-0812">Transmembrane</keyword>
<proteinExistence type="predicted"/>
<evidence type="ECO:0000256" key="1">
    <source>
        <dbReference type="SAM" id="Phobius"/>
    </source>
</evidence>
<dbReference type="EMBL" id="CP060780">
    <property type="protein sequence ID" value="QNP44020.1"/>
    <property type="molecule type" value="Genomic_DNA"/>
</dbReference>
<keyword evidence="3" id="KW-1185">Reference proteome</keyword>
<keyword evidence="1" id="KW-1133">Transmembrane helix</keyword>
<evidence type="ECO:0000313" key="2">
    <source>
        <dbReference type="EMBL" id="QNP44020.1"/>
    </source>
</evidence>
<organism evidence="2 3">
    <name type="scientific">Sphingomonas daechungensis</name>
    <dbReference type="NCBI Taxonomy" id="1176646"/>
    <lineage>
        <taxon>Bacteria</taxon>
        <taxon>Pseudomonadati</taxon>
        <taxon>Pseudomonadota</taxon>
        <taxon>Alphaproteobacteria</taxon>
        <taxon>Sphingomonadales</taxon>
        <taxon>Sphingomonadaceae</taxon>
        <taxon>Sphingomonas</taxon>
    </lineage>
</organism>
<accession>A0ABX6T2L0</accession>